<dbReference type="GO" id="GO:0016758">
    <property type="term" value="F:hexosyltransferase activity"/>
    <property type="evidence" value="ECO:0007669"/>
    <property type="project" value="InterPro"/>
</dbReference>
<dbReference type="PANTHER" id="PTHR11214">
    <property type="entry name" value="BETA-1,3-N-ACETYLGLUCOSAMINYLTRANSFERASE"/>
    <property type="match status" value="1"/>
</dbReference>
<proteinExistence type="inferred from homology"/>
<keyword evidence="5" id="KW-0812">Transmembrane</keyword>
<evidence type="ECO:0000256" key="3">
    <source>
        <dbReference type="ARBA" id="ARBA00022676"/>
    </source>
</evidence>
<sequence length="306" mass="34317">CPGCFRASVKEISEKLTLVDTGVRTIPRGTPHFFAPKETPQQELVNDVLLAPWSVCADTCPYMVAVQLSLAHMAKERNLVRATWASVAKTHVWPHSQVNADFKIIFVIAREISNRTTSEGPPGVKAEADKFGDILFLGMDDSYYNLTLKVLSGFLWVSNYCRGSKFILKVDTDTFVHLALLIDLLIHNEHRLNYSIVGHVYERANVVMRSDRWAVGQDVYPIAMYPAYTAGCAYIVSMNALNMIVALAPYVPMLPIEDAHVTGIMAHEVKAELYTHRELFTYFEDDSWQRCDVLWDAKVVGTLSGG</sequence>
<keyword evidence="9" id="KW-0472">Membrane</keyword>
<dbReference type="Gene3D" id="3.90.550.50">
    <property type="match status" value="1"/>
</dbReference>
<evidence type="ECO:0000256" key="10">
    <source>
        <dbReference type="RuleBase" id="RU363063"/>
    </source>
</evidence>
<evidence type="ECO:0000256" key="9">
    <source>
        <dbReference type="ARBA" id="ARBA00023136"/>
    </source>
</evidence>
<dbReference type="GO" id="GO:0000139">
    <property type="term" value="C:Golgi membrane"/>
    <property type="evidence" value="ECO:0007669"/>
    <property type="project" value="UniProtKB-SubCell"/>
</dbReference>
<dbReference type="GO" id="GO:0006493">
    <property type="term" value="P:protein O-linked glycosylation"/>
    <property type="evidence" value="ECO:0007669"/>
    <property type="project" value="TreeGrafter"/>
</dbReference>
<dbReference type="Pfam" id="PF01762">
    <property type="entry name" value="Galactosyl_T"/>
    <property type="match status" value="1"/>
</dbReference>
<name>A0AAV2HAM2_LYMST</name>
<dbReference type="EMBL" id="CAXITT010000065">
    <property type="protein sequence ID" value="CAL1530265.1"/>
    <property type="molecule type" value="Genomic_DNA"/>
</dbReference>
<evidence type="ECO:0000313" key="11">
    <source>
        <dbReference type="EMBL" id="CAL1530265.1"/>
    </source>
</evidence>
<evidence type="ECO:0000256" key="1">
    <source>
        <dbReference type="ARBA" id="ARBA00004323"/>
    </source>
</evidence>
<organism evidence="11 12">
    <name type="scientific">Lymnaea stagnalis</name>
    <name type="common">Great pond snail</name>
    <name type="synonym">Helix stagnalis</name>
    <dbReference type="NCBI Taxonomy" id="6523"/>
    <lineage>
        <taxon>Eukaryota</taxon>
        <taxon>Metazoa</taxon>
        <taxon>Spiralia</taxon>
        <taxon>Lophotrochozoa</taxon>
        <taxon>Mollusca</taxon>
        <taxon>Gastropoda</taxon>
        <taxon>Heterobranchia</taxon>
        <taxon>Euthyneura</taxon>
        <taxon>Panpulmonata</taxon>
        <taxon>Hygrophila</taxon>
        <taxon>Lymnaeoidea</taxon>
        <taxon>Lymnaeidae</taxon>
        <taxon>Lymnaea</taxon>
    </lineage>
</organism>
<keyword evidence="6" id="KW-0735">Signal-anchor</keyword>
<dbReference type="EC" id="2.4.1.-" evidence="10"/>
<keyword evidence="8 10" id="KW-0333">Golgi apparatus</keyword>
<evidence type="ECO:0000256" key="2">
    <source>
        <dbReference type="ARBA" id="ARBA00008661"/>
    </source>
</evidence>
<feature type="non-terminal residue" evidence="11">
    <location>
        <position position="306"/>
    </location>
</feature>
<evidence type="ECO:0000256" key="5">
    <source>
        <dbReference type="ARBA" id="ARBA00022692"/>
    </source>
</evidence>
<feature type="non-terminal residue" evidence="11">
    <location>
        <position position="1"/>
    </location>
</feature>
<comment type="subcellular location">
    <subcellularLocation>
        <location evidence="1 10">Golgi apparatus membrane</location>
        <topology evidence="1 10">Single-pass type II membrane protein</topology>
    </subcellularLocation>
</comment>
<dbReference type="AlphaFoldDB" id="A0AAV2HAM2"/>
<keyword evidence="3 10" id="KW-0328">Glycosyltransferase</keyword>
<keyword evidence="4" id="KW-0808">Transferase</keyword>
<evidence type="ECO:0000313" key="12">
    <source>
        <dbReference type="Proteomes" id="UP001497497"/>
    </source>
</evidence>
<evidence type="ECO:0000256" key="6">
    <source>
        <dbReference type="ARBA" id="ARBA00022968"/>
    </source>
</evidence>
<keyword evidence="7" id="KW-1133">Transmembrane helix</keyword>
<dbReference type="Proteomes" id="UP001497497">
    <property type="component" value="Unassembled WGS sequence"/>
</dbReference>
<dbReference type="PANTHER" id="PTHR11214:SF378">
    <property type="entry name" value="BETA-1,3-GALACTOSYLTRANSFERASE 4"/>
    <property type="match status" value="1"/>
</dbReference>
<protein>
    <recommendedName>
        <fullName evidence="10">Hexosyltransferase</fullName>
        <ecNumber evidence="10">2.4.1.-</ecNumber>
    </recommendedName>
</protein>
<evidence type="ECO:0000256" key="8">
    <source>
        <dbReference type="ARBA" id="ARBA00023034"/>
    </source>
</evidence>
<accession>A0AAV2HAM2</accession>
<comment type="similarity">
    <text evidence="2 10">Belongs to the glycosyltransferase 31 family.</text>
</comment>
<dbReference type="InterPro" id="IPR002659">
    <property type="entry name" value="Glyco_trans_31"/>
</dbReference>
<evidence type="ECO:0000256" key="4">
    <source>
        <dbReference type="ARBA" id="ARBA00022679"/>
    </source>
</evidence>
<evidence type="ECO:0000256" key="7">
    <source>
        <dbReference type="ARBA" id="ARBA00022989"/>
    </source>
</evidence>
<comment type="caution">
    <text evidence="11">The sequence shown here is derived from an EMBL/GenBank/DDBJ whole genome shotgun (WGS) entry which is preliminary data.</text>
</comment>
<gene>
    <name evidence="11" type="ORF">GSLYS_00004398001</name>
</gene>
<keyword evidence="12" id="KW-1185">Reference proteome</keyword>
<reference evidence="11 12" key="1">
    <citation type="submission" date="2024-04" db="EMBL/GenBank/DDBJ databases">
        <authorList>
            <consortium name="Genoscope - CEA"/>
            <person name="William W."/>
        </authorList>
    </citation>
    <scope>NUCLEOTIDE SEQUENCE [LARGE SCALE GENOMIC DNA]</scope>
</reference>